<evidence type="ECO:0000313" key="3">
    <source>
        <dbReference type="EMBL" id="OAA36671.1"/>
    </source>
</evidence>
<organism evidence="3 4">
    <name type="scientific">Metarhizium rileyi (strain RCEF 4871)</name>
    <name type="common">Nomuraea rileyi</name>
    <dbReference type="NCBI Taxonomy" id="1649241"/>
    <lineage>
        <taxon>Eukaryota</taxon>
        <taxon>Fungi</taxon>
        <taxon>Dikarya</taxon>
        <taxon>Ascomycota</taxon>
        <taxon>Pezizomycotina</taxon>
        <taxon>Sordariomycetes</taxon>
        <taxon>Hypocreomycetidae</taxon>
        <taxon>Hypocreales</taxon>
        <taxon>Clavicipitaceae</taxon>
        <taxon>Metarhizium</taxon>
    </lineage>
</organism>
<gene>
    <name evidence="3" type="ORF">NOR_07471</name>
</gene>
<name>A0A166Y9M8_METRR</name>
<accession>A0A166Y9M8</accession>
<dbReference type="EMBL" id="AZHC01000034">
    <property type="protein sequence ID" value="OAA36671.1"/>
    <property type="molecule type" value="Genomic_DNA"/>
</dbReference>
<dbReference type="PANTHER" id="PTHR35910">
    <property type="entry name" value="2EXR DOMAIN-CONTAINING PROTEIN"/>
    <property type="match status" value="1"/>
</dbReference>
<feature type="region of interest" description="Disordered" evidence="1">
    <location>
        <begin position="422"/>
        <end position="445"/>
    </location>
</feature>
<comment type="caution">
    <text evidence="3">The sequence shown here is derived from an EMBL/GenBank/DDBJ whole genome shotgun (WGS) entry which is preliminary data.</text>
</comment>
<feature type="domain" description="2EXR" evidence="2">
    <location>
        <begin position="22"/>
        <end position="138"/>
    </location>
</feature>
<dbReference type="PANTHER" id="PTHR35910:SF6">
    <property type="entry name" value="2EXR DOMAIN-CONTAINING PROTEIN"/>
    <property type="match status" value="1"/>
</dbReference>
<reference evidence="3 4" key="1">
    <citation type="journal article" date="2016" name="Genome Biol. Evol.">
        <title>Divergent and convergent evolution of fungal pathogenicity.</title>
        <authorList>
            <person name="Shang Y."/>
            <person name="Xiao G."/>
            <person name="Zheng P."/>
            <person name="Cen K."/>
            <person name="Zhan S."/>
            <person name="Wang C."/>
        </authorList>
    </citation>
    <scope>NUCLEOTIDE SEQUENCE [LARGE SCALE GENOMIC DNA]</scope>
    <source>
        <strain evidence="3 4">RCEF 4871</strain>
    </source>
</reference>
<dbReference type="OMA" id="HICSESR"/>
<proteinExistence type="predicted"/>
<evidence type="ECO:0000313" key="4">
    <source>
        <dbReference type="Proteomes" id="UP000243498"/>
    </source>
</evidence>
<evidence type="ECO:0000259" key="2">
    <source>
        <dbReference type="Pfam" id="PF20150"/>
    </source>
</evidence>
<protein>
    <recommendedName>
        <fullName evidence="2">2EXR domain-containing protein</fullName>
    </recommendedName>
</protein>
<dbReference type="OrthoDB" id="3469466at2759"/>
<evidence type="ECO:0000256" key="1">
    <source>
        <dbReference type="SAM" id="MobiDB-lite"/>
    </source>
</evidence>
<dbReference type="Proteomes" id="UP000243498">
    <property type="component" value="Unassembled WGS sequence"/>
</dbReference>
<keyword evidence="4" id="KW-1185">Reference proteome</keyword>
<dbReference type="Pfam" id="PF20150">
    <property type="entry name" value="2EXR"/>
    <property type="match status" value="1"/>
</dbReference>
<sequence>MTSDSRKPLKIINPAGVGTGSFPQFTKLPPELRSMIWTQSLCYERLIRVELLPAKTPQDLLYEDRPRHPHSTSSPPQGGSFLAVLRNRHEISKLFRVCFESRQSAMRFYRVAVPCYYKQVHRFPVQGTFYFNPELDTLDILGTEYLPQFAHTLWTNDPLHLGLINLGCIWEKMGKYADDLFQPKQGEEDLVRQLLSRLRRVIFGYNGQCGRSIPWCQARKNGWKPQLHRSRPLLASVSKFERLPQDPRPIEAELTKMCMGVADPRDQMYRWFRLLEHWQIEYPHYQVDYRYLVTANNRRVEDREEAFLFLETERKQWEACRKDYEAQGAACEEDDCETASAYGFWLFPIDAFGPIPEADDRITKIGRTFEFRGPRVWEFWKGWDVSKRPPELCLQYLPEVPLSEHKGQPTKAEWTLSRRLHAPDAPSFSGEETPTKGPARFTSEDDVPQRHYTAGRGSESKETYGLATCIRVAVAGDYDDPDAPGYDRFLAHVDDLEEPVLQGFMALVTTARQEGLSNLRTVMVLPEAGSDANNADGTNDDKIRQNEIRVLIATVVSSEHIMTSIHNSKVPWYLVIEANKNFDFAKE</sequence>
<dbReference type="InterPro" id="IPR045518">
    <property type="entry name" value="2EXR"/>
</dbReference>
<dbReference type="AlphaFoldDB" id="A0A166Y9M8"/>
<dbReference type="STRING" id="1081105.A0A166Y9M8"/>